<accession>A0A1Y1UPI2</accession>
<evidence type="ECO:0000256" key="1">
    <source>
        <dbReference type="SAM" id="MobiDB-lite"/>
    </source>
</evidence>
<feature type="compositionally biased region" description="Polar residues" evidence="1">
    <location>
        <begin position="366"/>
        <end position="381"/>
    </location>
</feature>
<dbReference type="GeneID" id="33556521"/>
<feature type="region of interest" description="Disordered" evidence="1">
    <location>
        <begin position="346"/>
        <end position="441"/>
    </location>
</feature>
<comment type="caution">
    <text evidence="2">The sequence shown here is derived from an EMBL/GenBank/DDBJ whole genome shotgun (WGS) entry which is preliminary data.</text>
</comment>
<dbReference type="Proteomes" id="UP000193218">
    <property type="component" value="Unassembled WGS sequence"/>
</dbReference>
<dbReference type="InParanoid" id="A0A1Y1UPI2"/>
<dbReference type="EMBL" id="NBSH01000002">
    <property type="protein sequence ID" value="ORX39882.1"/>
    <property type="molecule type" value="Genomic_DNA"/>
</dbReference>
<dbReference type="OrthoDB" id="2593364at2759"/>
<feature type="compositionally biased region" description="Basic and acidic residues" evidence="1">
    <location>
        <begin position="356"/>
        <end position="365"/>
    </location>
</feature>
<protein>
    <submittedName>
        <fullName evidence="2">Uncharacterized protein</fullName>
    </submittedName>
</protein>
<dbReference type="AlphaFoldDB" id="A0A1Y1UPI2"/>
<sequence length="441" mass="48677">MAVHLPAPMNKILSLRLPPDFKESEENTLGHVFKQDTLTWEALVKLLHIFCENLLVPCSYPNPMPPLERFDHPVPSLSSHYPPHVIYTFCVAIYNLMRRIQPEEHLDTGSTTRWGLMQKTPQGEYFSSPADLRVEDAMSRRLNIGTTVLETLAARGDSFGSAMPMTVQSTLASASRPTRTLSESLVRKASLKMGEWKQKRATGGFGSIVRGVTPIVNGWTPSFAPTYDSVHTVGLGFTSTIDAAYERAWHRRWACPEPPANTGWWGSTEEQIESVDQSLEDNSSLIEELQEWQAYRVRANLNSPTERELLAADQLLNSLAKLAGQTTPVELAGRINAHKLAQSVIPTSAPSIRGTLDPRRPRALRDNTTSRTQPAGSSSAQVKPPSTPLRAYNSGNTVYGRSTPTTSTTTNTTAYNVRPSGPGPSNLRQSYAPNGFRPVQR</sequence>
<reference evidence="2 3" key="1">
    <citation type="submission" date="2017-03" db="EMBL/GenBank/DDBJ databases">
        <title>Widespread Adenine N6-methylation of Active Genes in Fungi.</title>
        <authorList>
            <consortium name="DOE Joint Genome Institute"/>
            <person name="Mondo S.J."/>
            <person name="Dannebaum R.O."/>
            <person name="Kuo R.C."/>
            <person name="Louie K.B."/>
            <person name="Bewick A.J."/>
            <person name="Labutti K."/>
            <person name="Haridas S."/>
            <person name="Kuo A."/>
            <person name="Salamov A."/>
            <person name="Ahrendt S.R."/>
            <person name="Lau R."/>
            <person name="Bowen B.P."/>
            <person name="Lipzen A."/>
            <person name="Sullivan W."/>
            <person name="Andreopoulos W.B."/>
            <person name="Clum A."/>
            <person name="Lindquist E."/>
            <person name="Daum C."/>
            <person name="Northen T.R."/>
            <person name="Ramamoorthy G."/>
            <person name="Schmitz R.J."/>
            <person name="Gryganskyi A."/>
            <person name="Culley D."/>
            <person name="Magnuson J."/>
            <person name="James T.Y."/>
            <person name="O'Malley M.A."/>
            <person name="Stajich J.E."/>
            <person name="Spatafora J.W."/>
            <person name="Visel A."/>
            <person name="Grigoriev I.V."/>
        </authorList>
    </citation>
    <scope>NUCLEOTIDE SEQUENCE [LARGE SCALE GENOMIC DNA]</scope>
    <source>
        <strain evidence="2 3">NRRL Y-17943</strain>
    </source>
</reference>
<gene>
    <name evidence="2" type="ORF">BD324DRAFT_615370</name>
</gene>
<organism evidence="2 3">
    <name type="scientific">Kockovaella imperatae</name>
    <dbReference type="NCBI Taxonomy" id="4999"/>
    <lineage>
        <taxon>Eukaryota</taxon>
        <taxon>Fungi</taxon>
        <taxon>Dikarya</taxon>
        <taxon>Basidiomycota</taxon>
        <taxon>Agaricomycotina</taxon>
        <taxon>Tremellomycetes</taxon>
        <taxon>Tremellales</taxon>
        <taxon>Cuniculitremaceae</taxon>
        <taxon>Kockovaella</taxon>
    </lineage>
</organism>
<proteinExistence type="predicted"/>
<dbReference type="RefSeq" id="XP_021873667.1">
    <property type="nucleotide sequence ID" value="XM_022014713.1"/>
</dbReference>
<dbReference type="STRING" id="4999.A0A1Y1UPI2"/>
<evidence type="ECO:0000313" key="3">
    <source>
        <dbReference type="Proteomes" id="UP000193218"/>
    </source>
</evidence>
<feature type="compositionally biased region" description="Low complexity" evidence="1">
    <location>
        <begin position="397"/>
        <end position="419"/>
    </location>
</feature>
<keyword evidence="3" id="KW-1185">Reference proteome</keyword>
<evidence type="ECO:0000313" key="2">
    <source>
        <dbReference type="EMBL" id="ORX39882.1"/>
    </source>
</evidence>
<name>A0A1Y1UPI2_9TREE</name>